<evidence type="ECO:0000256" key="1">
    <source>
        <dbReference type="ARBA" id="ARBA00004141"/>
    </source>
</evidence>
<evidence type="ECO:0000313" key="8">
    <source>
        <dbReference type="Proteomes" id="UP000708298"/>
    </source>
</evidence>
<feature type="domain" description="RDD" evidence="6">
    <location>
        <begin position="19"/>
        <end position="141"/>
    </location>
</feature>
<proteinExistence type="predicted"/>
<dbReference type="AlphaFoldDB" id="A0A963YNH1"/>
<reference evidence="7" key="1">
    <citation type="journal article" date="2021" name="Microorganisms">
        <title>Acidisoma silvae sp. nov. and Acidisomacellulosilytica sp. nov., Two Acidophilic Bacteria Isolated from Decaying Wood, Hydrolyzing Cellulose and Producing Poly-3-hydroxybutyrate.</title>
        <authorList>
            <person name="Mieszkin S."/>
            <person name="Pouder E."/>
            <person name="Uroz S."/>
            <person name="Simon-Colin C."/>
            <person name="Alain K."/>
        </authorList>
    </citation>
    <scope>NUCLEOTIDE SEQUENCE</scope>
    <source>
        <strain evidence="7">HW T2.11</strain>
    </source>
</reference>
<dbReference type="RefSeq" id="WP_227319746.1">
    <property type="nucleotide sequence ID" value="NZ_JAESVB010000001.1"/>
</dbReference>
<dbReference type="EMBL" id="JAESVB010000001">
    <property type="protein sequence ID" value="MCB8874091.1"/>
    <property type="molecule type" value="Genomic_DNA"/>
</dbReference>
<accession>A0A963YNH1</accession>
<comment type="subcellular location">
    <subcellularLocation>
        <location evidence="1">Membrane</location>
        <topology evidence="1">Multi-pass membrane protein</topology>
    </subcellularLocation>
</comment>
<feature type="transmembrane region" description="Helical" evidence="5">
    <location>
        <begin position="23"/>
        <end position="47"/>
    </location>
</feature>
<keyword evidence="2 5" id="KW-0812">Transmembrane</keyword>
<feature type="transmembrane region" description="Helical" evidence="5">
    <location>
        <begin position="101"/>
        <end position="128"/>
    </location>
</feature>
<reference evidence="7" key="2">
    <citation type="submission" date="2021-01" db="EMBL/GenBank/DDBJ databases">
        <authorList>
            <person name="Mieszkin S."/>
            <person name="Pouder E."/>
            <person name="Alain K."/>
        </authorList>
    </citation>
    <scope>NUCLEOTIDE SEQUENCE</scope>
    <source>
        <strain evidence="7">HW T2.11</strain>
    </source>
</reference>
<keyword evidence="4 5" id="KW-0472">Membrane</keyword>
<evidence type="ECO:0000256" key="2">
    <source>
        <dbReference type="ARBA" id="ARBA00022692"/>
    </source>
</evidence>
<dbReference type="Pfam" id="PF06271">
    <property type="entry name" value="RDD"/>
    <property type="match status" value="1"/>
</dbReference>
<protein>
    <submittedName>
        <fullName evidence="7">RDD family protein</fullName>
    </submittedName>
</protein>
<evidence type="ECO:0000256" key="4">
    <source>
        <dbReference type="ARBA" id="ARBA00023136"/>
    </source>
</evidence>
<feature type="transmembrane region" description="Helical" evidence="5">
    <location>
        <begin position="59"/>
        <end position="81"/>
    </location>
</feature>
<evidence type="ECO:0000313" key="7">
    <source>
        <dbReference type="EMBL" id="MCB8874091.1"/>
    </source>
</evidence>
<keyword evidence="8" id="KW-1185">Reference proteome</keyword>
<dbReference type="InterPro" id="IPR010432">
    <property type="entry name" value="RDD"/>
</dbReference>
<name>A0A963YNH1_9PROT</name>
<organism evidence="7 8">
    <name type="scientific">Acidisoma silvae</name>
    <dbReference type="NCBI Taxonomy" id="2802396"/>
    <lineage>
        <taxon>Bacteria</taxon>
        <taxon>Pseudomonadati</taxon>
        <taxon>Pseudomonadota</taxon>
        <taxon>Alphaproteobacteria</taxon>
        <taxon>Acetobacterales</taxon>
        <taxon>Acidocellaceae</taxon>
        <taxon>Acidisoma</taxon>
    </lineage>
</organism>
<gene>
    <name evidence="7" type="ORF">ASILVAE211_02770</name>
</gene>
<dbReference type="GO" id="GO:0016020">
    <property type="term" value="C:membrane"/>
    <property type="evidence" value="ECO:0007669"/>
    <property type="project" value="UniProtKB-SubCell"/>
</dbReference>
<evidence type="ECO:0000256" key="5">
    <source>
        <dbReference type="SAM" id="Phobius"/>
    </source>
</evidence>
<evidence type="ECO:0000256" key="3">
    <source>
        <dbReference type="ARBA" id="ARBA00022989"/>
    </source>
</evidence>
<sequence length="155" mass="16777">MTTINAMPIDDDSLTWGVPSRRVGAFIADSLLIMLLTLSLSVSFAVIHVMSLGLLHGPAHLVLIVGLIYEACFMASPAMATPGQMLAGLQTRRADDLGRPTLLQGIAFTVLLYLTLLAGVIWLGIAFFTHRRRTIHDMISGLVVVRAGAVAPRRW</sequence>
<dbReference type="Proteomes" id="UP000708298">
    <property type="component" value="Unassembled WGS sequence"/>
</dbReference>
<keyword evidence="3 5" id="KW-1133">Transmembrane helix</keyword>
<comment type="caution">
    <text evidence="7">The sequence shown here is derived from an EMBL/GenBank/DDBJ whole genome shotgun (WGS) entry which is preliminary data.</text>
</comment>
<evidence type="ECO:0000259" key="6">
    <source>
        <dbReference type="Pfam" id="PF06271"/>
    </source>
</evidence>